<reference evidence="1" key="1">
    <citation type="journal article" date="2021" name="bioRxiv">
        <title>Whole Genome Assembly and Annotation of Northern Wild Rice, Zizania palustris L., Supports a Whole Genome Duplication in the Zizania Genus.</title>
        <authorList>
            <person name="Haas M."/>
            <person name="Kono T."/>
            <person name="Macchietto M."/>
            <person name="Millas R."/>
            <person name="McGilp L."/>
            <person name="Shao M."/>
            <person name="Duquette J."/>
            <person name="Hirsch C.N."/>
            <person name="Kimball J."/>
        </authorList>
    </citation>
    <scope>NUCLEOTIDE SEQUENCE</scope>
    <source>
        <tissue evidence="1">Fresh leaf tissue</tissue>
    </source>
</reference>
<dbReference type="AlphaFoldDB" id="A0A8J5RRQ4"/>
<comment type="caution">
    <text evidence="1">The sequence shown here is derived from an EMBL/GenBank/DDBJ whole genome shotgun (WGS) entry which is preliminary data.</text>
</comment>
<gene>
    <name evidence="1" type="ORF">GUJ93_ZPchr0001g31312</name>
</gene>
<dbReference type="Proteomes" id="UP000729402">
    <property type="component" value="Unassembled WGS sequence"/>
</dbReference>
<dbReference type="EMBL" id="JAAALK010000288">
    <property type="protein sequence ID" value="KAG8052927.1"/>
    <property type="molecule type" value="Genomic_DNA"/>
</dbReference>
<evidence type="ECO:0000313" key="2">
    <source>
        <dbReference type="Proteomes" id="UP000729402"/>
    </source>
</evidence>
<accession>A0A8J5RRQ4</accession>
<protein>
    <submittedName>
        <fullName evidence="1">Uncharacterized protein</fullName>
    </submittedName>
</protein>
<organism evidence="1 2">
    <name type="scientific">Zizania palustris</name>
    <name type="common">Northern wild rice</name>
    <dbReference type="NCBI Taxonomy" id="103762"/>
    <lineage>
        <taxon>Eukaryota</taxon>
        <taxon>Viridiplantae</taxon>
        <taxon>Streptophyta</taxon>
        <taxon>Embryophyta</taxon>
        <taxon>Tracheophyta</taxon>
        <taxon>Spermatophyta</taxon>
        <taxon>Magnoliopsida</taxon>
        <taxon>Liliopsida</taxon>
        <taxon>Poales</taxon>
        <taxon>Poaceae</taxon>
        <taxon>BOP clade</taxon>
        <taxon>Oryzoideae</taxon>
        <taxon>Oryzeae</taxon>
        <taxon>Zizaniinae</taxon>
        <taxon>Zizania</taxon>
    </lineage>
</organism>
<sequence length="81" mass="8640">MDTVAVPTYCLYVAPRFRWWADELPAVVVAGAPRPTPQPLRSAKSKAKASKMQSMSDLFVAAPTLTLPPPADVTSRKGGNG</sequence>
<reference evidence="1" key="2">
    <citation type="submission" date="2021-02" db="EMBL/GenBank/DDBJ databases">
        <authorList>
            <person name="Kimball J.A."/>
            <person name="Haas M.W."/>
            <person name="Macchietto M."/>
            <person name="Kono T."/>
            <person name="Duquette J."/>
            <person name="Shao M."/>
        </authorList>
    </citation>
    <scope>NUCLEOTIDE SEQUENCE</scope>
    <source>
        <tissue evidence="1">Fresh leaf tissue</tissue>
    </source>
</reference>
<evidence type="ECO:0000313" key="1">
    <source>
        <dbReference type="EMBL" id="KAG8052927.1"/>
    </source>
</evidence>
<proteinExistence type="predicted"/>
<name>A0A8J5RRQ4_ZIZPA</name>
<keyword evidence="2" id="KW-1185">Reference proteome</keyword>